<accession>A0A7J5AZU6</accession>
<organism evidence="5 6">
    <name type="scientific">Pseudoclavibacter terrae</name>
    <dbReference type="NCBI Taxonomy" id="1530195"/>
    <lineage>
        <taxon>Bacteria</taxon>
        <taxon>Bacillati</taxon>
        <taxon>Actinomycetota</taxon>
        <taxon>Actinomycetes</taxon>
        <taxon>Micrococcales</taxon>
        <taxon>Microbacteriaceae</taxon>
        <taxon>Pseudoclavibacter</taxon>
    </lineage>
</organism>
<evidence type="ECO:0000313" key="5">
    <source>
        <dbReference type="EMBL" id="KAB1636161.1"/>
    </source>
</evidence>
<keyword evidence="4" id="KW-0720">Serine protease</keyword>
<dbReference type="EMBL" id="WBJX01000007">
    <property type="protein sequence ID" value="KAB1636161.1"/>
    <property type="molecule type" value="Genomic_DNA"/>
</dbReference>
<evidence type="ECO:0000256" key="3">
    <source>
        <dbReference type="ARBA" id="ARBA00022801"/>
    </source>
</evidence>
<keyword evidence="6" id="KW-1185">Reference proteome</keyword>
<keyword evidence="2" id="KW-0645">Protease</keyword>
<dbReference type="Pfam" id="PF03575">
    <property type="entry name" value="Peptidase_S51"/>
    <property type="match status" value="1"/>
</dbReference>
<dbReference type="Proteomes" id="UP000490386">
    <property type="component" value="Unassembled WGS sequence"/>
</dbReference>
<dbReference type="PANTHER" id="PTHR20842:SF0">
    <property type="entry name" value="ALPHA-ASPARTYL DIPEPTIDASE"/>
    <property type="match status" value="1"/>
</dbReference>
<dbReference type="InterPro" id="IPR005320">
    <property type="entry name" value="Peptidase_S51"/>
</dbReference>
<name>A0A7J5AZU6_9MICO</name>
<dbReference type="AlphaFoldDB" id="A0A7J5AZU6"/>
<evidence type="ECO:0000256" key="2">
    <source>
        <dbReference type="ARBA" id="ARBA00022670"/>
    </source>
</evidence>
<dbReference type="RefSeq" id="WP_151424870.1">
    <property type="nucleotide sequence ID" value="NZ_CANKVH010000004.1"/>
</dbReference>
<dbReference type="Gene3D" id="3.40.50.880">
    <property type="match status" value="1"/>
</dbReference>
<dbReference type="InterPro" id="IPR029062">
    <property type="entry name" value="Class_I_gatase-like"/>
</dbReference>
<keyword evidence="3" id="KW-0378">Hydrolase</keyword>
<gene>
    <name evidence="5" type="ORF">F8O03_16665</name>
</gene>
<comment type="caution">
    <text evidence="5">The sequence shown here is derived from an EMBL/GenBank/DDBJ whole genome shotgun (WGS) entry which is preliminary data.</text>
</comment>
<evidence type="ECO:0000256" key="1">
    <source>
        <dbReference type="ARBA" id="ARBA00006534"/>
    </source>
</evidence>
<proteinExistence type="inferred from homology"/>
<sequence>MKILLLSRCTGAVAPFLAESTGAAAPLRLGYIDDAQAAFSEAPFVRAERDAVAKLGHEILGITVRNLDPAEFERVLEGLDAVYAASGSTFALLEALRVSGCDVPLVRFVRAGLPYVGSSAGSIIAGPDITPASLMDDPADAPTLTDLAGLGLVEQTVIPHADGHLPPYPPELIRRTVDTYGPDYPLVLLADDQALVATGTGARVIESPCTG</sequence>
<evidence type="ECO:0000256" key="4">
    <source>
        <dbReference type="ARBA" id="ARBA00022825"/>
    </source>
</evidence>
<dbReference type="GO" id="GO:0008236">
    <property type="term" value="F:serine-type peptidase activity"/>
    <property type="evidence" value="ECO:0007669"/>
    <property type="project" value="UniProtKB-KW"/>
</dbReference>
<dbReference type="PANTHER" id="PTHR20842">
    <property type="entry name" value="PROTEASE S51 ALPHA-ASPARTYL DIPEPTIDASE"/>
    <property type="match status" value="1"/>
</dbReference>
<dbReference type="SUPFAM" id="SSF52317">
    <property type="entry name" value="Class I glutamine amidotransferase-like"/>
    <property type="match status" value="1"/>
</dbReference>
<dbReference type="OrthoDB" id="3373764at2"/>
<protein>
    <submittedName>
        <fullName evidence="5">Peptidase S51 dipeptidase E</fullName>
    </submittedName>
</protein>
<comment type="similarity">
    <text evidence="1">Belongs to the peptidase S51 family.</text>
</comment>
<evidence type="ECO:0000313" key="6">
    <source>
        <dbReference type="Proteomes" id="UP000490386"/>
    </source>
</evidence>
<reference evidence="5 6" key="1">
    <citation type="submission" date="2019-09" db="EMBL/GenBank/DDBJ databases">
        <title>Phylogeny of genus Pseudoclavibacter and closely related genus.</title>
        <authorList>
            <person name="Li Y."/>
        </authorList>
    </citation>
    <scope>NUCLEOTIDE SEQUENCE [LARGE SCALE GENOMIC DNA]</scope>
    <source>
        <strain evidence="5 6">THG-MD12</strain>
    </source>
</reference>
<dbReference type="GO" id="GO:0006508">
    <property type="term" value="P:proteolysis"/>
    <property type="evidence" value="ECO:0007669"/>
    <property type="project" value="UniProtKB-KW"/>
</dbReference>